<accession>A0A225X1X1</accession>
<evidence type="ECO:0000313" key="2">
    <source>
        <dbReference type="Proteomes" id="UP000198211"/>
    </source>
</evidence>
<evidence type="ECO:0000313" key="1">
    <source>
        <dbReference type="EMBL" id="OWZ23337.1"/>
    </source>
</evidence>
<dbReference type="AlphaFoldDB" id="A0A225X1X1"/>
<reference evidence="2" key="1">
    <citation type="submission" date="2017-03" db="EMBL/GenBank/DDBJ databases">
        <title>Phytopthora megakarya and P. palmivora, two closely related causual agents of cacao black pod achieved similar genome size and gene model numbers by different mechanisms.</title>
        <authorList>
            <person name="Ali S."/>
            <person name="Shao J."/>
            <person name="Larry D.J."/>
            <person name="Kronmiller B."/>
            <person name="Shen D."/>
            <person name="Strem M.D."/>
            <person name="Melnick R.L."/>
            <person name="Guiltinan M.J."/>
            <person name="Tyler B.M."/>
            <person name="Meinhardt L.W."/>
            <person name="Bailey B.A."/>
        </authorList>
    </citation>
    <scope>NUCLEOTIDE SEQUENCE [LARGE SCALE GENOMIC DNA]</scope>
    <source>
        <strain evidence="2">zdho120</strain>
    </source>
</reference>
<organism evidence="1 2">
    <name type="scientific">Phytophthora megakarya</name>
    <dbReference type="NCBI Taxonomy" id="4795"/>
    <lineage>
        <taxon>Eukaryota</taxon>
        <taxon>Sar</taxon>
        <taxon>Stramenopiles</taxon>
        <taxon>Oomycota</taxon>
        <taxon>Peronosporomycetes</taxon>
        <taxon>Peronosporales</taxon>
        <taxon>Peronosporaceae</taxon>
        <taxon>Phytophthora</taxon>
    </lineage>
</organism>
<keyword evidence="2" id="KW-1185">Reference proteome</keyword>
<dbReference type="EMBL" id="NBNE01000070">
    <property type="protein sequence ID" value="OWZ23337.1"/>
    <property type="molecule type" value="Genomic_DNA"/>
</dbReference>
<dbReference type="STRING" id="4795.A0A225X1X1"/>
<name>A0A225X1X1_9STRA</name>
<comment type="caution">
    <text evidence="1">The sequence shown here is derived from an EMBL/GenBank/DDBJ whole genome shotgun (WGS) entry which is preliminary data.</text>
</comment>
<gene>
    <name evidence="1" type="ORF">PHMEG_0001782</name>
</gene>
<protein>
    <submittedName>
        <fullName evidence="1">Uncharacterized protein</fullName>
    </submittedName>
</protein>
<proteinExistence type="predicted"/>
<dbReference type="Proteomes" id="UP000198211">
    <property type="component" value="Unassembled WGS sequence"/>
</dbReference>
<sequence length="182" mass="20967">MVDNATSSKWNVVALLDARKSVVLPLTSDDYAHWQLKLEFTAWERNPGTLKHEHGVQALLQRQRKRFKKTRDDEKTRKTGCMFRLINVMFSSQFFEAFFATRNPLQCSDIDDGGSIFWVSVATAFSTGSEEYDVLISDDANLEDVDVSKHMAHSTAKLNRMWKEVSRNFYALKLAGVYYVNR</sequence>